<comment type="similarity">
    <text evidence="1 4">Belongs to the short-chain dehydrogenases/reductases (SDR) family.</text>
</comment>
<dbReference type="PANTHER" id="PTHR43490:SF99">
    <property type="entry name" value="SHORT-CHAIN DEHYDROGENASE_REDUCTASE"/>
    <property type="match status" value="1"/>
</dbReference>
<comment type="caution">
    <text evidence="5">The sequence shown here is derived from an EMBL/GenBank/DDBJ whole genome shotgun (WGS) entry which is preliminary data.</text>
</comment>
<evidence type="ECO:0000256" key="2">
    <source>
        <dbReference type="ARBA" id="ARBA00022857"/>
    </source>
</evidence>
<name>A0ABS7GY24_9HYPH</name>
<dbReference type="InterPro" id="IPR036291">
    <property type="entry name" value="NAD(P)-bd_dom_sf"/>
</dbReference>
<evidence type="ECO:0000313" key="6">
    <source>
        <dbReference type="Proteomes" id="UP000717752"/>
    </source>
</evidence>
<evidence type="ECO:0000256" key="3">
    <source>
        <dbReference type="ARBA" id="ARBA00023002"/>
    </source>
</evidence>
<dbReference type="Gene3D" id="3.40.50.720">
    <property type="entry name" value="NAD(P)-binding Rossmann-like Domain"/>
    <property type="match status" value="1"/>
</dbReference>
<organism evidence="5 6">
    <name type="scientific">Rhizobium mesosinicum</name>
    <dbReference type="NCBI Taxonomy" id="335017"/>
    <lineage>
        <taxon>Bacteria</taxon>
        <taxon>Pseudomonadati</taxon>
        <taxon>Pseudomonadota</taxon>
        <taxon>Alphaproteobacteria</taxon>
        <taxon>Hyphomicrobiales</taxon>
        <taxon>Rhizobiaceae</taxon>
        <taxon>Rhizobium/Agrobacterium group</taxon>
        <taxon>Rhizobium</taxon>
    </lineage>
</organism>
<gene>
    <name evidence="5" type="ORF">JNB85_20465</name>
</gene>
<dbReference type="CDD" id="cd05324">
    <property type="entry name" value="carb_red_PTCR-like_SDR_c"/>
    <property type="match status" value="1"/>
</dbReference>
<dbReference type="EMBL" id="JAEUAK010000008">
    <property type="protein sequence ID" value="MBW9054780.1"/>
    <property type="molecule type" value="Genomic_DNA"/>
</dbReference>
<sequence>MLNDSRRIALVTGANKGIGFEIARQLALSGVTVLLGARDAGRGRMAADELAAQGLDVSFVQIDVCDAESITAAAGEIEARHGRLDILVNNAGIADYTDGAPGKAALEAVRRELETNFVGALAVTQAMLPLMRKAETGRIVNMTSSLGSLTLNGDPDWPFYGVRLIGYNASKAALNMLTIQLNAELGDSGITAVSVCPGLVNTDLSGHRGDRSPAEAAAFPVQMALVGQYGPEDAFQSEGGAVPW</sequence>
<dbReference type="Pfam" id="PF00106">
    <property type="entry name" value="adh_short"/>
    <property type="match status" value="1"/>
</dbReference>
<dbReference type="PRINTS" id="PR00081">
    <property type="entry name" value="GDHRDH"/>
</dbReference>
<proteinExistence type="inferred from homology"/>
<evidence type="ECO:0000313" key="5">
    <source>
        <dbReference type="EMBL" id="MBW9054780.1"/>
    </source>
</evidence>
<accession>A0ABS7GY24</accession>
<reference evidence="5 6" key="1">
    <citation type="journal article" date="2021" name="MBio">
        <title>Poor Competitiveness of Bradyrhizobium in Pigeon Pea Root Colonization in Indian Soils.</title>
        <authorList>
            <person name="Chalasani D."/>
            <person name="Basu A."/>
            <person name="Pullabhotla S.V.S.R.N."/>
            <person name="Jorrin B."/>
            <person name="Neal A.L."/>
            <person name="Poole P.S."/>
            <person name="Podile A.R."/>
            <person name="Tkacz A."/>
        </authorList>
    </citation>
    <scope>NUCLEOTIDE SEQUENCE [LARGE SCALE GENOMIC DNA]</scope>
    <source>
        <strain evidence="5 6">HU56</strain>
    </source>
</reference>
<protein>
    <submittedName>
        <fullName evidence="5">SDR family oxidoreductase</fullName>
    </submittedName>
</protein>
<keyword evidence="2" id="KW-0521">NADP</keyword>
<dbReference type="SUPFAM" id="SSF51735">
    <property type="entry name" value="NAD(P)-binding Rossmann-fold domains"/>
    <property type="match status" value="1"/>
</dbReference>
<dbReference type="RefSeq" id="WP_220336130.1">
    <property type="nucleotide sequence ID" value="NZ_JAEUAK010000008.1"/>
</dbReference>
<keyword evidence="3" id="KW-0560">Oxidoreductase</keyword>
<dbReference type="PRINTS" id="PR00080">
    <property type="entry name" value="SDRFAMILY"/>
</dbReference>
<dbReference type="PANTHER" id="PTHR43490">
    <property type="entry name" value="(+)-NEOMENTHOL DEHYDROGENASE"/>
    <property type="match status" value="1"/>
</dbReference>
<evidence type="ECO:0000256" key="4">
    <source>
        <dbReference type="RuleBase" id="RU000363"/>
    </source>
</evidence>
<dbReference type="InterPro" id="IPR002347">
    <property type="entry name" value="SDR_fam"/>
</dbReference>
<dbReference type="Proteomes" id="UP000717752">
    <property type="component" value="Unassembled WGS sequence"/>
</dbReference>
<dbReference type="InterPro" id="IPR045313">
    <property type="entry name" value="CBR1-like"/>
</dbReference>
<evidence type="ECO:0000256" key="1">
    <source>
        <dbReference type="ARBA" id="ARBA00006484"/>
    </source>
</evidence>
<keyword evidence="6" id="KW-1185">Reference proteome</keyword>